<protein>
    <submittedName>
        <fullName evidence="1">Uncharacterized protein</fullName>
    </submittedName>
</protein>
<accession>A0A0E9TEG7</accession>
<organism evidence="1">
    <name type="scientific">Anguilla anguilla</name>
    <name type="common">European freshwater eel</name>
    <name type="synonym">Muraena anguilla</name>
    <dbReference type="NCBI Taxonomy" id="7936"/>
    <lineage>
        <taxon>Eukaryota</taxon>
        <taxon>Metazoa</taxon>
        <taxon>Chordata</taxon>
        <taxon>Craniata</taxon>
        <taxon>Vertebrata</taxon>
        <taxon>Euteleostomi</taxon>
        <taxon>Actinopterygii</taxon>
        <taxon>Neopterygii</taxon>
        <taxon>Teleostei</taxon>
        <taxon>Anguilliformes</taxon>
        <taxon>Anguillidae</taxon>
        <taxon>Anguilla</taxon>
    </lineage>
</organism>
<reference evidence="1" key="2">
    <citation type="journal article" date="2015" name="Fish Shellfish Immunol.">
        <title>Early steps in the European eel (Anguilla anguilla)-Vibrio vulnificus interaction in the gills: Role of the RtxA13 toxin.</title>
        <authorList>
            <person name="Callol A."/>
            <person name="Pajuelo D."/>
            <person name="Ebbesson L."/>
            <person name="Teles M."/>
            <person name="MacKenzie S."/>
            <person name="Amaro C."/>
        </authorList>
    </citation>
    <scope>NUCLEOTIDE SEQUENCE</scope>
</reference>
<sequence>MVRKNYKRLCISLSLGMLATGLFLL</sequence>
<name>A0A0E9TEG7_ANGAN</name>
<evidence type="ECO:0000313" key="1">
    <source>
        <dbReference type="EMBL" id="JAH51986.1"/>
    </source>
</evidence>
<dbReference type="EMBL" id="GBXM01056591">
    <property type="protein sequence ID" value="JAH51986.1"/>
    <property type="molecule type" value="Transcribed_RNA"/>
</dbReference>
<dbReference type="AlphaFoldDB" id="A0A0E9TEG7"/>
<reference evidence="1" key="1">
    <citation type="submission" date="2014-11" db="EMBL/GenBank/DDBJ databases">
        <authorList>
            <person name="Amaro Gonzalez C."/>
        </authorList>
    </citation>
    <scope>NUCLEOTIDE SEQUENCE</scope>
</reference>
<proteinExistence type="predicted"/>